<dbReference type="InterPro" id="IPR029055">
    <property type="entry name" value="Ntn_hydrolases_N"/>
</dbReference>
<dbReference type="PANTHER" id="PTHR11686:SF9">
    <property type="entry name" value="RE13973P"/>
    <property type="match status" value="1"/>
</dbReference>
<protein>
    <submittedName>
        <fullName evidence="2">Glutathione hydrolase 1 proenzyme (Trinotate prediction)</fullName>
    </submittedName>
</protein>
<dbReference type="PANTHER" id="PTHR11686">
    <property type="entry name" value="GAMMA GLUTAMYL TRANSPEPTIDASE"/>
    <property type="match status" value="1"/>
</dbReference>
<evidence type="ECO:0000313" key="2">
    <source>
        <dbReference type="EMBL" id="NDJ96389.1"/>
    </source>
</evidence>
<feature type="binding site" evidence="1">
    <location>
        <begin position="31"/>
        <end position="32"/>
    </location>
    <ligand>
        <name>L-glutamate</name>
        <dbReference type="ChEBI" id="CHEBI:29985"/>
    </ligand>
</feature>
<name>A0A6B2G4F6_MYXSQ</name>
<feature type="binding site" evidence="1">
    <location>
        <position position="54"/>
    </location>
    <ligand>
        <name>L-glutamate</name>
        <dbReference type="ChEBI" id="CHEBI:29985"/>
    </ligand>
</feature>
<keyword evidence="2" id="KW-0378">Hydrolase</keyword>
<proteinExistence type="predicted"/>
<dbReference type="InterPro" id="IPR000101">
    <property type="entry name" value="GGT_peptidase"/>
</dbReference>
<dbReference type="InterPro" id="IPR043137">
    <property type="entry name" value="GGT_ssub_C"/>
</dbReference>
<dbReference type="GO" id="GO:0006751">
    <property type="term" value="P:glutathione catabolic process"/>
    <property type="evidence" value="ECO:0007669"/>
    <property type="project" value="InterPro"/>
</dbReference>
<reference evidence="2" key="1">
    <citation type="submission" date="2018-11" db="EMBL/GenBank/DDBJ databases">
        <title>Myxobolus squamalis genome and transcriptome.</title>
        <authorList>
            <person name="Yahalomi D."/>
            <person name="Atkinson S.D."/>
            <person name="Neuhof M."/>
            <person name="Chang E.S."/>
            <person name="Philippe H."/>
            <person name="Cartwright P."/>
            <person name="Bartholomew J.L."/>
            <person name="Huchon D."/>
        </authorList>
    </citation>
    <scope>NUCLEOTIDE SEQUENCE</scope>
    <source>
        <strain evidence="2">71B08</strain>
        <tissue evidence="2">Whole</tissue>
    </source>
</reference>
<dbReference type="PRINTS" id="PR01210">
    <property type="entry name" value="GGTRANSPTASE"/>
</dbReference>
<organism evidence="2">
    <name type="scientific">Myxobolus squamalis</name>
    <name type="common">Myxosporean</name>
    <dbReference type="NCBI Taxonomy" id="59785"/>
    <lineage>
        <taxon>Eukaryota</taxon>
        <taxon>Metazoa</taxon>
        <taxon>Cnidaria</taxon>
        <taxon>Myxozoa</taxon>
        <taxon>Myxosporea</taxon>
        <taxon>Bivalvulida</taxon>
        <taxon>Platysporina</taxon>
        <taxon>Myxobolidae</taxon>
        <taxon>Myxobolus</taxon>
    </lineage>
</organism>
<dbReference type="EMBL" id="GHBR01000984">
    <property type="protein sequence ID" value="NDJ96389.1"/>
    <property type="molecule type" value="Transcribed_RNA"/>
</dbReference>
<dbReference type="AlphaFoldDB" id="A0A6B2G4F6"/>
<dbReference type="Pfam" id="PF01019">
    <property type="entry name" value="G_glu_transpept"/>
    <property type="match status" value="1"/>
</dbReference>
<evidence type="ECO:0000256" key="1">
    <source>
        <dbReference type="PIRSR" id="PIRSR600101-2"/>
    </source>
</evidence>
<dbReference type="GO" id="GO:0005886">
    <property type="term" value="C:plasma membrane"/>
    <property type="evidence" value="ECO:0007669"/>
    <property type="project" value="TreeGrafter"/>
</dbReference>
<feature type="binding site" evidence="1">
    <location>
        <position position="3"/>
    </location>
    <ligand>
        <name>L-glutamate</name>
        <dbReference type="ChEBI" id="CHEBI:29985"/>
    </ligand>
</feature>
<dbReference type="GO" id="GO:0036374">
    <property type="term" value="F:glutathione hydrolase activity"/>
    <property type="evidence" value="ECO:0007669"/>
    <property type="project" value="InterPro"/>
</dbReference>
<accession>A0A6B2G4F6</accession>
<dbReference type="Gene3D" id="3.60.20.40">
    <property type="match status" value="1"/>
</dbReference>
<sequence length="120" mass="13282">MDDFCFPNMLNDYNLPSNSENYPKNGKRPLSSSVPTIILDDKGGPLIAIGGSGGSIITTATAQVLIFHLIFGMSLKDAISYPRLHAQVTPNKVFFETKFDKKIIEGLKKIGHQVSNFFYE</sequence>
<dbReference type="SUPFAM" id="SSF56235">
    <property type="entry name" value="N-terminal nucleophile aminohydrolases (Ntn hydrolases)"/>
    <property type="match status" value="1"/>
</dbReference>